<dbReference type="KEGG" id="pchm:VFPPC_00340"/>
<proteinExistence type="predicted"/>
<dbReference type="EMBL" id="LSBJ02000001">
    <property type="protein sequence ID" value="OAQ72332.1"/>
    <property type="molecule type" value="Genomic_DNA"/>
</dbReference>
<feature type="compositionally biased region" description="Polar residues" evidence="1">
    <location>
        <begin position="367"/>
        <end position="376"/>
    </location>
</feature>
<feature type="compositionally biased region" description="Low complexity" evidence="1">
    <location>
        <begin position="233"/>
        <end position="247"/>
    </location>
</feature>
<accession>A0A179G377</accession>
<evidence type="ECO:0000313" key="3">
    <source>
        <dbReference type="EMBL" id="OAQ72332.1"/>
    </source>
</evidence>
<reference evidence="3 4" key="1">
    <citation type="journal article" date="2016" name="PLoS Pathog.">
        <title>Biosynthesis of antibiotic leucinostatins in bio-control fungus Purpureocillium lilacinum and their inhibition on phytophthora revealed by genome mining.</title>
        <authorList>
            <person name="Wang G."/>
            <person name="Liu Z."/>
            <person name="Lin R."/>
            <person name="Li E."/>
            <person name="Mao Z."/>
            <person name="Ling J."/>
            <person name="Yang Y."/>
            <person name="Yin W.B."/>
            <person name="Xie B."/>
        </authorList>
    </citation>
    <scope>NUCLEOTIDE SEQUENCE [LARGE SCALE GENOMIC DNA]</scope>
    <source>
        <strain evidence="3">170</strain>
    </source>
</reference>
<dbReference type="RefSeq" id="XP_018148415.1">
    <property type="nucleotide sequence ID" value="XM_018280379.1"/>
</dbReference>
<protein>
    <submittedName>
        <fullName evidence="3">Uncharacterized protein</fullName>
    </submittedName>
</protein>
<dbReference type="AlphaFoldDB" id="A0A179G377"/>
<keyword evidence="2" id="KW-0472">Membrane</keyword>
<name>A0A179G377_METCM</name>
<evidence type="ECO:0000256" key="2">
    <source>
        <dbReference type="SAM" id="Phobius"/>
    </source>
</evidence>
<feature type="region of interest" description="Disordered" evidence="1">
    <location>
        <begin position="226"/>
        <end position="247"/>
    </location>
</feature>
<organism evidence="3 4">
    <name type="scientific">Pochonia chlamydosporia 170</name>
    <dbReference type="NCBI Taxonomy" id="1380566"/>
    <lineage>
        <taxon>Eukaryota</taxon>
        <taxon>Fungi</taxon>
        <taxon>Dikarya</taxon>
        <taxon>Ascomycota</taxon>
        <taxon>Pezizomycotina</taxon>
        <taxon>Sordariomycetes</taxon>
        <taxon>Hypocreomycetidae</taxon>
        <taxon>Hypocreales</taxon>
        <taxon>Clavicipitaceae</taxon>
        <taxon>Pochonia</taxon>
    </lineage>
</organism>
<feature type="compositionally biased region" description="Basic and acidic residues" evidence="1">
    <location>
        <begin position="309"/>
        <end position="321"/>
    </location>
</feature>
<gene>
    <name evidence="3" type="ORF">VFPPC_00340</name>
</gene>
<dbReference type="STRING" id="1380566.A0A179G377"/>
<keyword evidence="2" id="KW-0812">Transmembrane</keyword>
<feature type="region of interest" description="Disordered" evidence="1">
    <location>
        <begin position="1"/>
        <end position="81"/>
    </location>
</feature>
<feature type="region of interest" description="Disordered" evidence="1">
    <location>
        <begin position="306"/>
        <end position="387"/>
    </location>
</feature>
<dbReference type="OrthoDB" id="4937986at2759"/>
<keyword evidence="2" id="KW-1133">Transmembrane helix</keyword>
<dbReference type="Proteomes" id="UP000078397">
    <property type="component" value="Unassembled WGS sequence"/>
</dbReference>
<dbReference type="PANTHER" id="PTHR16861">
    <property type="entry name" value="GLYCOPROTEIN 38"/>
    <property type="match status" value="1"/>
</dbReference>
<evidence type="ECO:0000313" key="4">
    <source>
        <dbReference type="Proteomes" id="UP000078397"/>
    </source>
</evidence>
<feature type="compositionally biased region" description="Polar residues" evidence="1">
    <location>
        <begin position="341"/>
        <end position="355"/>
    </location>
</feature>
<sequence>MDVLPNSGRLPEEEDSGNEIRGDSSQNPGIGRETITTQSTKSAPAPAATPPAQTNTDPVVSFKGPFWDNSNPTDRVLPESHEKQEWQWTVDNTNPAEVNWIAWLSSPALNTPSSTTIEKINVEGPVGRRLSMPPSKDQTVIVHYGDFLDTLKSSGDGSGSTGATDFMRLQVGWKRRNGEEGVSNSGVFFLKYSGPDTPLPKDNTTGYEGSGTVNAIVASTSTTAIDSGATEQPSPASPAGSSESHGSGLAAGAIAGIAVGGAVAVILIAGLVWFLLRRRRSQREQPYDDQYKTAPFMEDKNLATAQVVDSRRSGHSEESGRPDYLAHGATSNPAAGPYGGQNEQYHSAHSHTGSFANLHDTAPATRGIQNDNQNTDAEYPPHPNITLPIPSRIRHLVEPQHTDADLRRLLAEEDLLDEEIARGT</sequence>
<feature type="transmembrane region" description="Helical" evidence="2">
    <location>
        <begin position="249"/>
        <end position="276"/>
    </location>
</feature>
<evidence type="ECO:0000256" key="1">
    <source>
        <dbReference type="SAM" id="MobiDB-lite"/>
    </source>
</evidence>
<comment type="caution">
    <text evidence="3">The sequence shown here is derived from an EMBL/GenBank/DDBJ whole genome shotgun (WGS) entry which is preliminary data.</text>
</comment>
<dbReference type="PANTHER" id="PTHR16861:SF4">
    <property type="entry name" value="SH3 DOMAIN PROTEIN (AFU_ORTHOLOGUE AFUA_1G13610)"/>
    <property type="match status" value="1"/>
</dbReference>
<dbReference type="GeneID" id="28844373"/>
<keyword evidence="4" id="KW-1185">Reference proteome</keyword>
<feature type="compositionally biased region" description="Low complexity" evidence="1">
    <location>
        <begin position="36"/>
        <end position="54"/>
    </location>
</feature>